<reference evidence="2 3" key="1">
    <citation type="journal article" date="2007" name="PLoS Genet.">
        <title>Patterns and implications of gene gain and loss in the evolution of Prochlorococcus.</title>
        <authorList>
            <person name="Kettler G.C."/>
            <person name="Martiny A.C."/>
            <person name="Huang K."/>
            <person name="Zucker J."/>
            <person name="Coleman M.L."/>
            <person name="Rodrigue S."/>
            <person name="Chen F."/>
            <person name="Lapidus A."/>
            <person name="Ferriera S."/>
            <person name="Johnson J."/>
            <person name="Steglich C."/>
            <person name="Church G.M."/>
            <person name="Richardson P."/>
            <person name="Chisholm S.W."/>
        </authorList>
    </citation>
    <scope>NUCLEOTIDE SEQUENCE [LARGE SCALE GENOMIC DNA]</scope>
    <source>
        <strain evidence="2 3">AS9601</strain>
    </source>
</reference>
<sequence>MHNELKITDMQTLESNKKTIEESINPISLDLPDFTTDSYKDAYSRINAIVIEGEQEAHDNYISIATLIPNEVEELTKLARMEMKHKKGFTACGRNLGVVADMDFAKKFFSKLHGNFQVALEKGNLTTCLLIQAILIEAFAISAYNVYIRVADPFAKKITEGVVKDEYLHLNYGQEWLKENLSTCKEELMEANKVNLPLIKKMLDEVADDASVLAMDKEELMEEFMIAYQDTLMEIGLDNREIARMAMAAIV</sequence>
<evidence type="ECO:0000256" key="1">
    <source>
        <dbReference type="HAMAP-Rule" id="MF_00931"/>
    </source>
</evidence>
<dbReference type="EMBL" id="CP000551">
    <property type="protein sequence ID" value="ABM69874.1"/>
    <property type="molecule type" value="Genomic_DNA"/>
</dbReference>
<protein>
    <recommendedName>
        <fullName evidence="1">Aldehyde decarbonylase</fullName>
        <shortName evidence="1">AD</shortName>
        <ecNumber evidence="1">4.1.99.5</ecNumber>
    </recommendedName>
    <alternativeName>
        <fullName evidence="1">Fatty aldehyde decarbonylase</fullName>
    </alternativeName>
</protein>
<feature type="binding site" evidence="1">
    <location>
        <position position="85"/>
    </location>
    <ligand>
        <name>Fe cation</name>
        <dbReference type="ChEBI" id="CHEBI:24875"/>
        <label>1</label>
    </ligand>
</feature>
<feature type="binding site" evidence="1">
    <location>
        <position position="137"/>
    </location>
    <ligand>
        <name>Fe cation</name>
        <dbReference type="ChEBI" id="CHEBI:24875"/>
        <label>2</label>
    </ligand>
</feature>
<feature type="binding site" evidence="1">
    <location>
        <position position="82"/>
    </location>
    <ligand>
        <name>Fe cation</name>
        <dbReference type="ChEBI" id="CHEBI:24875"/>
        <label>2</label>
    </ligand>
</feature>
<feature type="binding site" evidence="1">
    <location>
        <position position="54"/>
    </location>
    <ligand>
        <name>Fe cation</name>
        <dbReference type="ChEBI" id="CHEBI:24875"/>
        <label>1</label>
    </ligand>
</feature>
<dbReference type="KEGG" id="pmb:A9601_05881"/>
<dbReference type="GO" id="GO:0071771">
    <property type="term" value="F:aldehyde oxygenase (deformylating) activity"/>
    <property type="evidence" value="ECO:0007669"/>
    <property type="project" value="UniProtKB-UniRule"/>
</dbReference>
<dbReference type="Gene3D" id="1.20.1260.10">
    <property type="match status" value="1"/>
</dbReference>
<evidence type="ECO:0000313" key="2">
    <source>
        <dbReference type="EMBL" id="ABM69874.1"/>
    </source>
</evidence>
<dbReference type="InterPro" id="IPR009078">
    <property type="entry name" value="Ferritin-like_SF"/>
</dbReference>
<dbReference type="InterPro" id="IPR012347">
    <property type="entry name" value="Ferritin-like"/>
</dbReference>
<dbReference type="HOGENOM" id="CLU_1106729_0_0_3"/>
<keyword evidence="1" id="KW-0479">Metal-binding</keyword>
<keyword evidence="1" id="KW-0408">Iron</keyword>
<comment type="function">
    <text evidence="1">Catalyzes the decarbonylation of fatty aldehydes to alkanes.</text>
</comment>
<organism evidence="2 3">
    <name type="scientific">Prochlorococcus marinus (strain AS9601)</name>
    <dbReference type="NCBI Taxonomy" id="146891"/>
    <lineage>
        <taxon>Bacteria</taxon>
        <taxon>Bacillati</taxon>
        <taxon>Cyanobacteriota</taxon>
        <taxon>Cyanophyceae</taxon>
        <taxon>Synechococcales</taxon>
        <taxon>Prochlorococcaceae</taxon>
        <taxon>Prochlorococcus</taxon>
    </lineage>
</organism>
<dbReference type="SUPFAM" id="SSF47240">
    <property type="entry name" value="Ferritin-like"/>
    <property type="match status" value="1"/>
</dbReference>
<dbReference type="EC" id="4.1.99.5" evidence="1"/>
<dbReference type="InterPro" id="IPR022612">
    <property type="entry name" value="Ald_deCOase"/>
</dbReference>
<feature type="binding site" evidence="1">
    <location>
        <position position="169"/>
    </location>
    <ligand>
        <name>Fe cation</name>
        <dbReference type="ChEBI" id="CHEBI:24875"/>
        <label>2</label>
    </ligand>
</feature>
<dbReference type="HAMAP" id="MF_00931">
    <property type="entry name" value="Aldeh_decarbonylase"/>
    <property type="match status" value="1"/>
</dbReference>
<dbReference type="AlphaFoldDB" id="A2BQ13"/>
<dbReference type="GO" id="GO:0046914">
    <property type="term" value="F:transition metal ion binding"/>
    <property type="evidence" value="ECO:0007669"/>
    <property type="project" value="UniProtKB-UniRule"/>
</dbReference>
<comment type="catalytic activity">
    <reaction evidence="1">
        <text>a long-chain fatty aldehyde + 2 NADPH + O2 + H(+) = a long-chain alkane + formate + 2 NADP(+) + H2O</text>
        <dbReference type="Rhea" id="RHEA:21440"/>
        <dbReference type="ChEBI" id="CHEBI:15377"/>
        <dbReference type="ChEBI" id="CHEBI:15378"/>
        <dbReference type="ChEBI" id="CHEBI:15379"/>
        <dbReference type="ChEBI" id="CHEBI:15740"/>
        <dbReference type="ChEBI" id="CHEBI:17176"/>
        <dbReference type="ChEBI" id="CHEBI:57783"/>
        <dbReference type="ChEBI" id="CHEBI:58349"/>
        <dbReference type="ChEBI" id="CHEBI:83563"/>
        <dbReference type="EC" id="4.1.99.5"/>
    </reaction>
</comment>
<comment type="similarity">
    <text evidence="1">Belongs to the aldehyde decarbonylase family.</text>
</comment>
<dbReference type="Proteomes" id="UP000002590">
    <property type="component" value="Chromosome"/>
</dbReference>
<dbReference type="CDD" id="cd00657">
    <property type="entry name" value="Ferritin_like"/>
    <property type="match status" value="1"/>
</dbReference>
<dbReference type="NCBIfam" id="TIGR04059">
    <property type="entry name" value="Ald_deCOase"/>
    <property type="match status" value="1"/>
</dbReference>
<accession>A2BQ13</accession>
<dbReference type="STRING" id="146891.A9601_05881"/>
<dbReference type="Pfam" id="PF11266">
    <property type="entry name" value="Ald_deCOase"/>
    <property type="match status" value="1"/>
</dbReference>
<proteinExistence type="inferred from homology"/>
<evidence type="ECO:0000313" key="3">
    <source>
        <dbReference type="Proteomes" id="UP000002590"/>
    </source>
</evidence>
<feature type="binding site" evidence="1">
    <location>
        <position position="82"/>
    </location>
    <ligand>
        <name>Fe cation</name>
        <dbReference type="ChEBI" id="CHEBI:24875"/>
        <label>1</label>
    </ligand>
</feature>
<keyword evidence="1" id="KW-0456">Lyase</keyword>
<gene>
    <name evidence="2" type="ordered locus">A9601_05881</name>
</gene>
<keyword evidence="1" id="KW-0521">NADP</keyword>
<dbReference type="eggNOG" id="COG3396">
    <property type="taxonomic scope" value="Bacteria"/>
</dbReference>
<name>A2BQ13_PROMS</name>